<sequence>IAENFISALSNITYQEISLAWGVDSNIEKLKKTLTAMKAVVLAAEQK</sequence>
<dbReference type="GO" id="GO:0006952">
    <property type="term" value="P:defense response"/>
    <property type="evidence" value="ECO:0007669"/>
    <property type="project" value="UniProtKB-KW"/>
</dbReference>
<evidence type="ECO:0000313" key="5">
    <source>
        <dbReference type="EMBL" id="MBA0824654.1"/>
    </source>
</evidence>
<dbReference type="Gene3D" id="1.20.5.4130">
    <property type="match status" value="1"/>
</dbReference>
<evidence type="ECO:0000259" key="4">
    <source>
        <dbReference type="Pfam" id="PF18052"/>
    </source>
</evidence>
<accession>A0A7J9ISS8</accession>
<name>A0A7J9ISS8_9ROSI</name>
<gene>
    <name evidence="5" type="ORF">Goarm_021307</name>
</gene>
<evidence type="ECO:0000313" key="6">
    <source>
        <dbReference type="Proteomes" id="UP000593575"/>
    </source>
</evidence>
<keyword evidence="6" id="KW-1185">Reference proteome</keyword>
<feature type="domain" description="Disease resistance N-terminal" evidence="4">
    <location>
        <begin position="3"/>
        <end position="47"/>
    </location>
</feature>
<proteinExistence type="predicted"/>
<protein>
    <recommendedName>
        <fullName evidence="4">Disease resistance N-terminal domain-containing protein</fullName>
    </recommendedName>
</protein>
<dbReference type="AlphaFoldDB" id="A0A7J9ISS8"/>
<dbReference type="InterPro" id="IPR041118">
    <property type="entry name" value="Rx_N"/>
</dbReference>
<keyword evidence="3" id="KW-0611">Plant defense</keyword>
<organism evidence="5 6">
    <name type="scientific">Gossypium armourianum</name>
    <dbReference type="NCBI Taxonomy" id="34283"/>
    <lineage>
        <taxon>Eukaryota</taxon>
        <taxon>Viridiplantae</taxon>
        <taxon>Streptophyta</taxon>
        <taxon>Embryophyta</taxon>
        <taxon>Tracheophyta</taxon>
        <taxon>Spermatophyta</taxon>
        <taxon>Magnoliopsida</taxon>
        <taxon>eudicotyledons</taxon>
        <taxon>Gunneridae</taxon>
        <taxon>Pentapetalae</taxon>
        <taxon>rosids</taxon>
        <taxon>malvids</taxon>
        <taxon>Malvales</taxon>
        <taxon>Malvaceae</taxon>
        <taxon>Malvoideae</taxon>
        <taxon>Gossypium</taxon>
    </lineage>
</organism>
<evidence type="ECO:0000256" key="2">
    <source>
        <dbReference type="ARBA" id="ARBA00022741"/>
    </source>
</evidence>
<feature type="non-terminal residue" evidence="5">
    <location>
        <position position="1"/>
    </location>
</feature>
<dbReference type="EMBL" id="JABFAE010000003">
    <property type="protein sequence ID" value="MBA0824654.1"/>
    <property type="molecule type" value="Genomic_DNA"/>
</dbReference>
<comment type="caution">
    <text evidence="5">The sequence shown here is derived from an EMBL/GenBank/DDBJ whole genome shotgun (WGS) entry which is preliminary data.</text>
</comment>
<reference evidence="5 6" key="1">
    <citation type="journal article" date="2019" name="Genome Biol. Evol.">
        <title>Insights into the evolution of the New World diploid cottons (Gossypium, subgenus Houzingenia) based on genome sequencing.</title>
        <authorList>
            <person name="Grover C.E."/>
            <person name="Arick M.A. 2nd"/>
            <person name="Thrash A."/>
            <person name="Conover J.L."/>
            <person name="Sanders W.S."/>
            <person name="Peterson D.G."/>
            <person name="Frelichowski J.E."/>
            <person name="Scheffler J.A."/>
            <person name="Scheffler B.E."/>
            <person name="Wendel J.F."/>
        </authorList>
    </citation>
    <scope>NUCLEOTIDE SEQUENCE [LARGE SCALE GENOMIC DNA]</scope>
    <source>
        <strain evidence="5">6</strain>
        <tissue evidence="5">Leaf</tissue>
    </source>
</reference>
<keyword evidence="1" id="KW-0677">Repeat</keyword>
<keyword evidence="2" id="KW-0547">Nucleotide-binding</keyword>
<dbReference type="Proteomes" id="UP000593575">
    <property type="component" value="Unassembled WGS sequence"/>
</dbReference>
<dbReference type="Pfam" id="PF18052">
    <property type="entry name" value="Rx_N"/>
    <property type="match status" value="1"/>
</dbReference>
<dbReference type="GO" id="GO:0000166">
    <property type="term" value="F:nucleotide binding"/>
    <property type="evidence" value="ECO:0007669"/>
    <property type="project" value="UniProtKB-KW"/>
</dbReference>
<evidence type="ECO:0000256" key="1">
    <source>
        <dbReference type="ARBA" id="ARBA00022737"/>
    </source>
</evidence>
<evidence type="ECO:0000256" key="3">
    <source>
        <dbReference type="ARBA" id="ARBA00022821"/>
    </source>
</evidence>